<proteinExistence type="predicted"/>
<dbReference type="OrthoDB" id="2310150at2759"/>
<dbReference type="CDD" id="cd19075">
    <property type="entry name" value="AKR_AKR7A1-5"/>
    <property type="match status" value="1"/>
</dbReference>
<organism evidence="3 4">
    <name type="scientific">Mycena venus</name>
    <dbReference type="NCBI Taxonomy" id="2733690"/>
    <lineage>
        <taxon>Eukaryota</taxon>
        <taxon>Fungi</taxon>
        <taxon>Dikarya</taxon>
        <taxon>Basidiomycota</taxon>
        <taxon>Agaricomycotina</taxon>
        <taxon>Agaricomycetes</taxon>
        <taxon>Agaricomycetidae</taxon>
        <taxon>Agaricales</taxon>
        <taxon>Marasmiineae</taxon>
        <taxon>Mycenaceae</taxon>
        <taxon>Mycena</taxon>
    </lineage>
</organism>
<dbReference type="Gene3D" id="3.20.20.100">
    <property type="entry name" value="NADP-dependent oxidoreductase domain"/>
    <property type="match status" value="1"/>
</dbReference>
<keyword evidence="4" id="KW-1185">Reference proteome</keyword>
<feature type="domain" description="NADP-dependent oxidoreductase" evidence="2">
    <location>
        <begin position="13"/>
        <end position="312"/>
    </location>
</feature>
<dbReference type="AlphaFoldDB" id="A0A8H7CS59"/>
<comment type="caution">
    <text evidence="3">The sequence shown here is derived from an EMBL/GenBank/DDBJ whole genome shotgun (WGS) entry which is preliminary data.</text>
</comment>
<dbReference type="Proteomes" id="UP000620124">
    <property type="component" value="Unassembled WGS sequence"/>
</dbReference>
<dbReference type="SUPFAM" id="SSF51430">
    <property type="entry name" value="NAD(P)-linked oxidoreductase"/>
    <property type="match status" value="1"/>
</dbReference>
<dbReference type="InterPro" id="IPR023210">
    <property type="entry name" value="NADP_OxRdtase_dom"/>
</dbReference>
<dbReference type="EMBL" id="JACAZI010000013">
    <property type="protein sequence ID" value="KAF7345493.1"/>
    <property type="molecule type" value="Genomic_DNA"/>
</dbReference>
<gene>
    <name evidence="3" type="ORF">MVEN_01567800</name>
</gene>
<evidence type="ECO:0000259" key="2">
    <source>
        <dbReference type="Pfam" id="PF00248"/>
    </source>
</evidence>
<dbReference type="PANTHER" id="PTHR43364">
    <property type="entry name" value="NADH-SPECIFIC METHYLGLYOXAL REDUCTASE-RELATED"/>
    <property type="match status" value="1"/>
</dbReference>
<accession>A0A8H7CS59</accession>
<sequence>MTSTPASQKTSLKVVMGAMTFGEPGIEGARVDKVQDIEAILDTLVQHGHSEIDTARTYCSGTSETMLGKTSWKEKGILIASKLYPFHSFMPELTAAHTPEGLRKALMSSLKSLNTDKLEIWYLHGPDRSVPYEVTLKAIDELYHEGHFKRFGISNYMAWEVAEMIGICKQHGYVQPVVYEGIYNPIHRLVEPELFPALRKFGIAFYGFNPLAGGFFTDRYKSIDTKPEAGSAFDPERFRGKNYRSRYWKAEYFDALAPVALRWVSHHSLMRAASGDAVLIGGSSLKHIEENLIDLEKGPLPDDVVEALDAAWAPVKATSSSYHH</sequence>
<reference evidence="3" key="1">
    <citation type="submission" date="2020-05" db="EMBL/GenBank/DDBJ databases">
        <title>Mycena genomes resolve the evolution of fungal bioluminescence.</title>
        <authorList>
            <person name="Tsai I.J."/>
        </authorList>
    </citation>
    <scope>NUCLEOTIDE SEQUENCE</scope>
    <source>
        <strain evidence="3">CCC161011</strain>
    </source>
</reference>
<evidence type="ECO:0000313" key="3">
    <source>
        <dbReference type="EMBL" id="KAF7345493.1"/>
    </source>
</evidence>
<dbReference type="GO" id="GO:0016491">
    <property type="term" value="F:oxidoreductase activity"/>
    <property type="evidence" value="ECO:0007669"/>
    <property type="project" value="UniProtKB-KW"/>
</dbReference>
<dbReference type="InterPro" id="IPR036812">
    <property type="entry name" value="NAD(P)_OxRdtase_dom_sf"/>
</dbReference>
<keyword evidence="1" id="KW-0560">Oxidoreductase</keyword>
<dbReference type="Pfam" id="PF00248">
    <property type="entry name" value="Aldo_ket_red"/>
    <property type="match status" value="1"/>
</dbReference>
<protein>
    <submittedName>
        <fullName evidence="3">Aflatoxin B1 aldehyde reductase member 3</fullName>
    </submittedName>
</protein>
<evidence type="ECO:0000313" key="4">
    <source>
        <dbReference type="Proteomes" id="UP000620124"/>
    </source>
</evidence>
<name>A0A8H7CS59_9AGAR</name>
<evidence type="ECO:0000256" key="1">
    <source>
        <dbReference type="ARBA" id="ARBA00023002"/>
    </source>
</evidence>
<dbReference type="InterPro" id="IPR050523">
    <property type="entry name" value="AKR_Detox_Biosynth"/>
</dbReference>
<dbReference type="PANTHER" id="PTHR43364:SF4">
    <property type="entry name" value="NAD(P)-LINKED OXIDOREDUCTASE SUPERFAMILY PROTEIN"/>
    <property type="match status" value="1"/>
</dbReference>